<feature type="region of interest" description="Disordered" evidence="1">
    <location>
        <begin position="1"/>
        <end position="33"/>
    </location>
</feature>
<keyword evidence="3" id="KW-1185">Reference proteome</keyword>
<protein>
    <submittedName>
        <fullName evidence="2">Uncharacterized protein</fullName>
    </submittedName>
</protein>
<dbReference type="Proteomes" id="UP000037460">
    <property type="component" value="Unassembled WGS sequence"/>
</dbReference>
<sequence>MRRVAQLGGLPKAAAVASRGGGKRPNALSPRLPRTSRDELLSLLKRKSWQVRDVDRHPLVLGVPLGQDGGTMQGVSVDIGLKNMAVVSMFELANASPEFKLAIVESALDPARGDQRHEDLLRQAAPVPMAVMTKEDIMKLPVAAAVHPRALERTLSEDKRNLLKDPFFRNNPPCDELQDLVVEAVPGADANVEARENFKREERNSRIRSRG</sequence>
<organism evidence="2 3">
    <name type="scientific">Chrysochromulina tobinii</name>
    <dbReference type="NCBI Taxonomy" id="1460289"/>
    <lineage>
        <taxon>Eukaryota</taxon>
        <taxon>Haptista</taxon>
        <taxon>Haptophyta</taxon>
        <taxon>Prymnesiophyceae</taxon>
        <taxon>Prymnesiales</taxon>
        <taxon>Chrysochromulinaceae</taxon>
        <taxon>Chrysochromulina</taxon>
    </lineage>
</organism>
<comment type="caution">
    <text evidence="2">The sequence shown here is derived from an EMBL/GenBank/DDBJ whole genome shotgun (WGS) entry which is preliminary data.</text>
</comment>
<accession>A0A0M0JC27</accession>
<gene>
    <name evidence="2" type="ORF">Ctob_012977</name>
</gene>
<reference evidence="3" key="1">
    <citation type="journal article" date="2015" name="PLoS Genet.">
        <title>Genome Sequence and Transcriptome Analyses of Chrysochromulina tobin: Metabolic Tools for Enhanced Algal Fitness in the Prominent Order Prymnesiales (Haptophyceae).</title>
        <authorList>
            <person name="Hovde B.T."/>
            <person name="Deodato C.R."/>
            <person name="Hunsperger H.M."/>
            <person name="Ryken S.A."/>
            <person name="Yost W."/>
            <person name="Jha R.K."/>
            <person name="Patterson J."/>
            <person name="Monnat R.J. Jr."/>
            <person name="Barlow S.B."/>
            <person name="Starkenburg S.R."/>
            <person name="Cattolico R.A."/>
        </authorList>
    </citation>
    <scope>NUCLEOTIDE SEQUENCE</scope>
    <source>
        <strain evidence="3">CCMP291</strain>
    </source>
</reference>
<evidence type="ECO:0000313" key="3">
    <source>
        <dbReference type="Proteomes" id="UP000037460"/>
    </source>
</evidence>
<evidence type="ECO:0000256" key="1">
    <source>
        <dbReference type="SAM" id="MobiDB-lite"/>
    </source>
</evidence>
<dbReference type="AlphaFoldDB" id="A0A0M0JC27"/>
<name>A0A0M0JC27_9EUKA</name>
<dbReference type="EMBL" id="JWZX01003123">
    <property type="protein sequence ID" value="KOO24129.1"/>
    <property type="molecule type" value="Genomic_DNA"/>
</dbReference>
<evidence type="ECO:0000313" key="2">
    <source>
        <dbReference type="EMBL" id="KOO24129.1"/>
    </source>
</evidence>
<proteinExistence type="predicted"/>